<feature type="region of interest" description="Disordered" evidence="1">
    <location>
        <begin position="334"/>
        <end position="354"/>
    </location>
</feature>
<evidence type="ECO:0000313" key="3">
    <source>
        <dbReference type="Proteomes" id="UP000054911"/>
    </source>
</evidence>
<dbReference type="Proteomes" id="UP000054911">
    <property type="component" value="Unassembled WGS sequence"/>
</dbReference>
<protein>
    <submittedName>
        <fullName evidence="2">Uncharacterized protein</fullName>
    </submittedName>
</protein>
<feature type="region of interest" description="Disordered" evidence="1">
    <location>
        <begin position="125"/>
        <end position="200"/>
    </location>
</feature>
<evidence type="ECO:0000313" key="2">
    <source>
        <dbReference type="EMBL" id="SAL01894.1"/>
    </source>
</evidence>
<reference evidence="2" key="1">
    <citation type="submission" date="2016-01" db="EMBL/GenBank/DDBJ databases">
        <authorList>
            <person name="Peeters C."/>
        </authorList>
    </citation>
    <scope>NUCLEOTIDE SEQUENCE [LARGE SCALE GENOMIC DNA]</scope>
    <source>
        <strain evidence="2">LMG 29323</strain>
    </source>
</reference>
<keyword evidence="3" id="KW-1185">Reference proteome</keyword>
<accession>A0A158E511</accession>
<comment type="caution">
    <text evidence="2">The sequence shown here is derived from an EMBL/GenBank/DDBJ whole genome shotgun (WGS) entry which is preliminary data.</text>
</comment>
<evidence type="ECO:0000256" key="1">
    <source>
        <dbReference type="SAM" id="MobiDB-lite"/>
    </source>
</evidence>
<feature type="region of interest" description="Disordered" evidence="1">
    <location>
        <begin position="406"/>
        <end position="430"/>
    </location>
</feature>
<feature type="compositionally biased region" description="Low complexity" evidence="1">
    <location>
        <begin position="339"/>
        <end position="354"/>
    </location>
</feature>
<name>A0A158E511_9BURK</name>
<dbReference type="AlphaFoldDB" id="A0A158E511"/>
<sequence length="430" mass="49050">MLRARGSDAARHRRAARCGRDHCIAARGCARTRHRRARARTRRDARVVRRAARGSCRDDRASREPRSVGRWRYRRNLGERAERDGGLLATSGCDGGKFRRACRRALAAHRRSGLSARWRPLRGWTRQGSADRARAQSLSARSRTRDRTRRGARAARARRGLRGADRRHGMHRRGGRGVAQRAQARDARGTGVGGERGGRARVRRAGRCCRAARTGRAAEDIERQGAARRVREALRRTLARSVCVVREGRAHRWRDDGASAARYVYEHRDAARRDLEQGARRRAHEPRRQLLPARRQFARRGARRGRRERAVAHRLRCTRRVHRVFLALGGGRDREAQRGGRAASPRAVRAARAGSAPHRARFACAARAMDDLGARSREQRIQHERRAVDGRPFAGRCDAARLRHARRAARHPARAFRARRRWRADADHRR</sequence>
<gene>
    <name evidence="2" type="ORF">AWB80_08232</name>
</gene>
<organism evidence="2 3">
    <name type="scientific">Caballeronia pedi</name>
    <dbReference type="NCBI Taxonomy" id="1777141"/>
    <lineage>
        <taxon>Bacteria</taxon>
        <taxon>Pseudomonadati</taxon>
        <taxon>Pseudomonadota</taxon>
        <taxon>Betaproteobacteria</taxon>
        <taxon>Burkholderiales</taxon>
        <taxon>Burkholderiaceae</taxon>
        <taxon>Caballeronia</taxon>
    </lineage>
</organism>
<dbReference type="EMBL" id="FCOE02000071">
    <property type="protein sequence ID" value="SAL01894.1"/>
    <property type="molecule type" value="Genomic_DNA"/>
</dbReference>
<proteinExistence type="predicted"/>
<feature type="compositionally biased region" description="Basic residues" evidence="1">
    <location>
        <begin position="406"/>
        <end position="422"/>
    </location>
</feature>
<feature type="compositionally biased region" description="Basic residues" evidence="1">
    <location>
        <begin position="142"/>
        <end position="161"/>
    </location>
</feature>